<dbReference type="GO" id="GO:0055088">
    <property type="term" value="P:lipid homeostasis"/>
    <property type="evidence" value="ECO:0007669"/>
    <property type="project" value="TreeGrafter"/>
</dbReference>
<accession>A0A316UY12</accession>
<name>A0A316UY12_9BASI</name>
<evidence type="ECO:0008006" key="5">
    <source>
        <dbReference type="Google" id="ProtNLM"/>
    </source>
</evidence>
<dbReference type="PANTHER" id="PTHR13439">
    <property type="entry name" value="CT120 PROTEIN"/>
    <property type="match status" value="1"/>
</dbReference>
<proteinExistence type="predicted"/>
<dbReference type="OrthoDB" id="341353at2759"/>
<feature type="transmembrane region" description="Helical" evidence="2">
    <location>
        <begin position="199"/>
        <end position="219"/>
    </location>
</feature>
<dbReference type="GO" id="GO:0005783">
    <property type="term" value="C:endoplasmic reticulum"/>
    <property type="evidence" value="ECO:0007669"/>
    <property type="project" value="TreeGrafter"/>
</dbReference>
<dbReference type="InterPro" id="IPR050846">
    <property type="entry name" value="TLCD"/>
</dbReference>
<keyword evidence="2" id="KW-0472">Membrane</keyword>
<dbReference type="PANTHER" id="PTHR13439:SF72">
    <property type="entry name" value="TLC DOMAIN-CONTAINING PROTEIN"/>
    <property type="match status" value="1"/>
</dbReference>
<sequence>MLFTHLLPADSALNEPLFTYALCASLIIQHGLFHLLSRTILAGPDLAQQKRRAWILTTLNGLVTSLAAVPFLWDLLASGFDLHAIRLRTRFANIYLMSDLGLGSIYYRKLINLSSGWIHHTVYLGFFSWWVHRGWGHIVVAACIFELPTFIMGIASIHPPLRSNVAFTSTFFVTRIFLHIALLASSITPHGRSAPHIDGSWGVATSLIVTLPMHLWWGYKCALSVRRRMHKRKMAARAEREKEANAFANVAGQAFNGFGAPDVHSAVNTPLPTPGPSPAVVPAAFAKAAAAASRKPIQLVLGRNRKGSAASAGSTAAPMERSSSGHGFLQVPDPNAGSSTSSRRSSLDSRRSSSEEGTASTKKAPRPFTQPVPPPGATADSREPFLAIRSAAEGRDRARRLVADGVRRMWFGAPVSWRRQFEDEARLMDGVHEKPRRAKRSLAEASDTEPEEDNDDEAYSSSRAQRARALLRRGVLRAVRRAINGRGVQPDDLNSEGEVFLTADNGEQQALTDDRALRSLDLGSLLKLSGLPQLPPDLVGQPFEVRPMEVERREGQRRRSLVADLRRKMEIRARDVVVWD</sequence>
<dbReference type="AlphaFoldDB" id="A0A316UY12"/>
<feature type="transmembrane region" description="Helical" evidence="2">
    <location>
        <begin position="53"/>
        <end position="73"/>
    </location>
</feature>
<keyword evidence="2" id="KW-1133">Transmembrane helix</keyword>
<dbReference type="EMBL" id="KZ819663">
    <property type="protein sequence ID" value="PWN29678.1"/>
    <property type="molecule type" value="Genomic_DNA"/>
</dbReference>
<organism evidence="3 4">
    <name type="scientific">Jaminaea rosea</name>
    <dbReference type="NCBI Taxonomy" id="1569628"/>
    <lineage>
        <taxon>Eukaryota</taxon>
        <taxon>Fungi</taxon>
        <taxon>Dikarya</taxon>
        <taxon>Basidiomycota</taxon>
        <taxon>Ustilaginomycotina</taxon>
        <taxon>Exobasidiomycetes</taxon>
        <taxon>Microstromatales</taxon>
        <taxon>Microstromatales incertae sedis</taxon>
        <taxon>Jaminaea</taxon>
    </lineage>
</organism>
<feature type="region of interest" description="Disordered" evidence="1">
    <location>
        <begin position="432"/>
        <end position="462"/>
    </location>
</feature>
<gene>
    <name evidence="3" type="ORF">BDZ90DRAFT_273580</name>
</gene>
<feature type="transmembrane region" description="Helical" evidence="2">
    <location>
        <begin position="17"/>
        <end position="41"/>
    </location>
</feature>
<feature type="compositionally biased region" description="Acidic residues" evidence="1">
    <location>
        <begin position="446"/>
        <end position="458"/>
    </location>
</feature>
<keyword evidence="2" id="KW-0812">Transmembrane</keyword>
<evidence type="ECO:0000313" key="3">
    <source>
        <dbReference type="EMBL" id="PWN29678.1"/>
    </source>
</evidence>
<protein>
    <recommendedName>
        <fullName evidence="5">TLC domain-containing protein</fullName>
    </recommendedName>
</protein>
<dbReference type="GeneID" id="37030631"/>
<reference evidence="3 4" key="1">
    <citation type="journal article" date="2018" name="Mol. Biol. Evol.">
        <title>Broad Genomic Sampling Reveals a Smut Pathogenic Ancestry of the Fungal Clade Ustilaginomycotina.</title>
        <authorList>
            <person name="Kijpornyongpan T."/>
            <person name="Mondo S.J."/>
            <person name="Barry K."/>
            <person name="Sandor L."/>
            <person name="Lee J."/>
            <person name="Lipzen A."/>
            <person name="Pangilinan J."/>
            <person name="LaButti K."/>
            <person name="Hainaut M."/>
            <person name="Henrissat B."/>
            <person name="Grigoriev I.V."/>
            <person name="Spatafora J.W."/>
            <person name="Aime M.C."/>
        </authorList>
    </citation>
    <scope>NUCLEOTIDE SEQUENCE [LARGE SCALE GENOMIC DNA]</scope>
    <source>
        <strain evidence="3 4">MCA 5214</strain>
    </source>
</reference>
<evidence type="ECO:0000256" key="2">
    <source>
        <dbReference type="SAM" id="Phobius"/>
    </source>
</evidence>
<evidence type="ECO:0000313" key="4">
    <source>
        <dbReference type="Proteomes" id="UP000245884"/>
    </source>
</evidence>
<evidence type="ECO:0000256" key="1">
    <source>
        <dbReference type="SAM" id="MobiDB-lite"/>
    </source>
</evidence>
<dbReference type="Proteomes" id="UP000245884">
    <property type="component" value="Unassembled WGS sequence"/>
</dbReference>
<feature type="region of interest" description="Disordered" evidence="1">
    <location>
        <begin position="302"/>
        <end position="383"/>
    </location>
</feature>
<dbReference type="STRING" id="1569628.A0A316UY12"/>
<feature type="compositionally biased region" description="Basic and acidic residues" evidence="1">
    <location>
        <begin position="345"/>
        <end position="354"/>
    </location>
</feature>
<keyword evidence="4" id="KW-1185">Reference proteome</keyword>
<feature type="transmembrane region" description="Helical" evidence="2">
    <location>
        <begin position="165"/>
        <end position="187"/>
    </location>
</feature>
<feature type="compositionally biased region" description="Low complexity" evidence="1">
    <location>
        <begin position="307"/>
        <end position="317"/>
    </location>
</feature>
<dbReference type="RefSeq" id="XP_025364290.1">
    <property type="nucleotide sequence ID" value="XM_025508808.1"/>
</dbReference>
<feature type="transmembrane region" description="Helical" evidence="2">
    <location>
        <begin position="134"/>
        <end position="153"/>
    </location>
</feature>